<evidence type="ECO:0000256" key="1">
    <source>
        <dbReference type="SAM" id="MobiDB-lite"/>
    </source>
</evidence>
<gene>
    <name evidence="2" type="ORF">pFRL4_147c</name>
</gene>
<name>V9Z1F8_9ACTN</name>
<reference evidence="2" key="1">
    <citation type="submission" date="2013-09" db="EMBL/GenBank/DDBJ databases">
        <title>Complete nucleotide sequence of Streptomyces linear plasmid pFRL4.</title>
        <authorList>
            <person name="Chen Z."/>
            <person name="Fang P."/>
            <person name="Qin Z."/>
        </authorList>
    </citation>
    <scope>NUCLEOTIDE SEQUENCE</scope>
    <source>
        <plasmid evidence="2">pFRL4</plasmid>
    </source>
</reference>
<dbReference type="EMBL" id="KF602049">
    <property type="protein sequence ID" value="AHE39380.1"/>
    <property type="molecule type" value="Genomic_DNA"/>
</dbReference>
<geneLocation type="plasmid" evidence="2">
    <name>pFRL4</name>
</geneLocation>
<keyword evidence="2" id="KW-0614">Plasmid</keyword>
<protein>
    <submittedName>
        <fullName evidence="2">Uncharacterized protein</fullName>
    </submittedName>
</protein>
<organism evidence="2">
    <name type="scientific">Streptomyces sp. F2</name>
    <dbReference type="NCBI Taxonomy" id="317660"/>
    <lineage>
        <taxon>Bacteria</taxon>
        <taxon>Bacillati</taxon>
        <taxon>Actinomycetota</taxon>
        <taxon>Actinomycetes</taxon>
        <taxon>Kitasatosporales</taxon>
        <taxon>Streptomycetaceae</taxon>
        <taxon>Streptomyces</taxon>
    </lineage>
</organism>
<feature type="region of interest" description="Disordered" evidence="1">
    <location>
        <begin position="1"/>
        <end position="39"/>
    </location>
</feature>
<proteinExistence type="predicted"/>
<accession>V9Z1F8</accession>
<evidence type="ECO:0000313" key="2">
    <source>
        <dbReference type="EMBL" id="AHE39380.1"/>
    </source>
</evidence>
<dbReference type="AlphaFoldDB" id="V9Z1F8"/>
<sequence>MKFPATGRGRQACKRQAGLSRRPPGGGVRNGSRRPATWP</sequence>